<feature type="transmembrane region" description="Helical" evidence="6">
    <location>
        <begin position="87"/>
        <end position="108"/>
    </location>
</feature>
<keyword evidence="3 6" id="KW-1133">Transmembrane helix</keyword>
<protein>
    <recommendedName>
        <fullName evidence="9">Zinc/iron permease</fullName>
    </recommendedName>
</protein>
<evidence type="ECO:0000256" key="4">
    <source>
        <dbReference type="ARBA" id="ARBA00023136"/>
    </source>
</evidence>
<dbReference type="InterPro" id="IPR003689">
    <property type="entry name" value="ZIP"/>
</dbReference>
<evidence type="ECO:0008006" key="9">
    <source>
        <dbReference type="Google" id="ProtNLM"/>
    </source>
</evidence>
<feature type="transmembrane region" description="Helical" evidence="6">
    <location>
        <begin position="347"/>
        <end position="367"/>
    </location>
</feature>
<evidence type="ECO:0000256" key="6">
    <source>
        <dbReference type="SAM" id="Phobius"/>
    </source>
</evidence>
<dbReference type="OrthoDB" id="448280at2759"/>
<dbReference type="Proteomes" id="UP000318571">
    <property type="component" value="Chromosome 12"/>
</dbReference>
<feature type="region of interest" description="Disordered" evidence="5">
    <location>
        <begin position="376"/>
        <end position="397"/>
    </location>
</feature>
<evidence type="ECO:0000256" key="3">
    <source>
        <dbReference type="ARBA" id="ARBA00022989"/>
    </source>
</evidence>
<evidence type="ECO:0000256" key="2">
    <source>
        <dbReference type="ARBA" id="ARBA00022692"/>
    </source>
</evidence>
<comment type="subcellular location">
    <subcellularLocation>
        <location evidence="1">Membrane</location>
        <topology evidence="1">Multi-pass membrane protein</topology>
    </subcellularLocation>
</comment>
<organism evidence="7 8">
    <name type="scientific">Tigriopus californicus</name>
    <name type="common">Marine copepod</name>
    <dbReference type="NCBI Taxonomy" id="6832"/>
    <lineage>
        <taxon>Eukaryota</taxon>
        <taxon>Metazoa</taxon>
        <taxon>Ecdysozoa</taxon>
        <taxon>Arthropoda</taxon>
        <taxon>Crustacea</taxon>
        <taxon>Multicrustacea</taxon>
        <taxon>Hexanauplia</taxon>
        <taxon>Copepoda</taxon>
        <taxon>Harpacticoida</taxon>
        <taxon>Harpacticidae</taxon>
        <taxon>Tigriopus</taxon>
    </lineage>
</organism>
<dbReference type="OMA" id="DYPFASM"/>
<feature type="region of interest" description="Disordered" evidence="5">
    <location>
        <begin position="441"/>
        <end position="464"/>
    </location>
</feature>
<feature type="compositionally biased region" description="Basic and acidic residues" evidence="5">
    <location>
        <begin position="384"/>
        <end position="393"/>
    </location>
</feature>
<keyword evidence="4 6" id="KW-0472">Membrane</keyword>
<feature type="transmembrane region" description="Helical" evidence="6">
    <location>
        <begin position="222"/>
        <end position="242"/>
    </location>
</feature>
<keyword evidence="2 6" id="KW-0812">Transmembrane</keyword>
<evidence type="ECO:0000256" key="5">
    <source>
        <dbReference type="SAM" id="MobiDB-lite"/>
    </source>
</evidence>
<dbReference type="STRING" id="6832.A0A553PSC8"/>
<dbReference type="PANTHER" id="PTHR11040:SF203">
    <property type="entry name" value="FI18611P1-RELATED"/>
    <property type="match status" value="1"/>
</dbReference>
<dbReference type="GO" id="GO:0005385">
    <property type="term" value="F:zinc ion transmembrane transporter activity"/>
    <property type="evidence" value="ECO:0007669"/>
    <property type="project" value="TreeGrafter"/>
</dbReference>
<dbReference type="EMBL" id="VCGU01000001">
    <property type="protein sequence ID" value="TRY80578.1"/>
    <property type="molecule type" value="Genomic_DNA"/>
</dbReference>
<proteinExistence type="predicted"/>
<dbReference type="AlphaFoldDB" id="A0A553PSC8"/>
<evidence type="ECO:0000313" key="8">
    <source>
        <dbReference type="Proteomes" id="UP000318571"/>
    </source>
</evidence>
<evidence type="ECO:0000313" key="7">
    <source>
        <dbReference type="EMBL" id="TRY80578.1"/>
    </source>
</evidence>
<feature type="transmembrane region" description="Helical" evidence="6">
    <location>
        <begin position="45"/>
        <end position="67"/>
    </location>
</feature>
<dbReference type="Pfam" id="PF02535">
    <property type="entry name" value="Zip"/>
    <property type="match status" value="1"/>
</dbReference>
<feature type="transmembrane region" description="Helical" evidence="6">
    <location>
        <begin position="248"/>
        <end position="268"/>
    </location>
</feature>
<gene>
    <name evidence="7" type="ORF">TCAL_12724</name>
</gene>
<sequence>MNLVTAKIIALFLLGGGSVVLGFIPIKLRRQLGWTEQTSQNRKKLILTSIALCFGGGVLLATCFIHMLPEVRDGLFHSHRDFDAIPVAEILLCCGFFLIYMIEELVFFASKAGWMGSSVGHGTLGALQRTFSLRGAGPSTSSTLERDLAPQSMEIDGIPPTETPSMEQETSDNPKVFNPKYAVNLSTSAQSMFPNYHSPDGPVNTSASTAVTQKRAAAFKDFITILALSFHAIFEGLAVGLEETVRDVWTLFIAIATHKFVIIFCIGLELAINETPIKSFTLYMLTFALVSPLGIAIGILIAEASAFDPEGHSLVVGILQGLAAGTILYVVVFEVLQRERTKSVPGLLQFSFVVLGFCTLLCIELFVGHHHDHSLGSTLTTPSPKDHHHEGDGARPLILTPQSHDHLTDLDNQVQTAIGLDFDTNQTDPNDLYLSTQSEQLDSGIPVEQTSPTPPKEQETVIGL</sequence>
<evidence type="ECO:0000256" key="1">
    <source>
        <dbReference type="ARBA" id="ARBA00004141"/>
    </source>
</evidence>
<feature type="transmembrane region" description="Helical" evidence="6">
    <location>
        <begin position="6"/>
        <end position="24"/>
    </location>
</feature>
<dbReference type="GO" id="GO:0005886">
    <property type="term" value="C:plasma membrane"/>
    <property type="evidence" value="ECO:0007669"/>
    <property type="project" value="TreeGrafter"/>
</dbReference>
<name>A0A553PSC8_TIGCA</name>
<keyword evidence="8" id="KW-1185">Reference proteome</keyword>
<feature type="transmembrane region" description="Helical" evidence="6">
    <location>
        <begin position="280"/>
        <end position="302"/>
    </location>
</feature>
<feature type="transmembrane region" description="Helical" evidence="6">
    <location>
        <begin position="314"/>
        <end position="335"/>
    </location>
</feature>
<accession>A0A553PSC8</accession>
<dbReference type="PANTHER" id="PTHR11040">
    <property type="entry name" value="ZINC/IRON TRANSPORTER"/>
    <property type="match status" value="1"/>
</dbReference>
<comment type="caution">
    <text evidence="7">The sequence shown here is derived from an EMBL/GenBank/DDBJ whole genome shotgun (WGS) entry which is preliminary data.</text>
</comment>
<reference evidence="7 8" key="1">
    <citation type="journal article" date="2018" name="Nat. Ecol. Evol.">
        <title>Genomic signatures of mitonuclear coevolution across populations of Tigriopus californicus.</title>
        <authorList>
            <person name="Barreto F.S."/>
            <person name="Watson E.T."/>
            <person name="Lima T.G."/>
            <person name="Willett C.S."/>
            <person name="Edmands S."/>
            <person name="Li W."/>
            <person name="Burton R.S."/>
        </authorList>
    </citation>
    <scope>NUCLEOTIDE SEQUENCE [LARGE SCALE GENOMIC DNA]</scope>
    <source>
        <strain evidence="7 8">San Diego</strain>
    </source>
</reference>